<dbReference type="Proteomes" id="UP001497680">
    <property type="component" value="Unassembled WGS sequence"/>
</dbReference>
<proteinExistence type="predicted"/>
<evidence type="ECO:0000313" key="2">
    <source>
        <dbReference type="Proteomes" id="UP001497680"/>
    </source>
</evidence>
<reference evidence="1 2" key="1">
    <citation type="journal article" date="2022" name="New Phytol.">
        <title>Ecological generalism drives hyperdiversity of secondary metabolite gene clusters in xylarialean endophytes.</title>
        <authorList>
            <person name="Franco M.E.E."/>
            <person name="Wisecaver J.H."/>
            <person name="Arnold A.E."/>
            <person name="Ju Y.M."/>
            <person name="Slot J.C."/>
            <person name="Ahrendt S."/>
            <person name="Moore L.P."/>
            <person name="Eastman K.E."/>
            <person name="Scott K."/>
            <person name="Konkel Z."/>
            <person name="Mondo S.J."/>
            <person name="Kuo A."/>
            <person name="Hayes R.D."/>
            <person name="Haridas S."/>
            <person name="Andreopoulos B."/>
            <person name="Riley R."/>
            <person name="LaButti K."/>
            <person name="Pangilinan J."/>
            <person name="Lipzen A."/>
            <person name="Amirebrahimi M."/>
            <person name="Yan J."/>
            <person name="Adam C."/>
            <person name="Keymanesh K."/>
            <person name="Ng V."/>
            <person name="Louie K."/>
            <person name="Northen T."/>
            <person name="Drula E."/>
            <person name="Henrissat B."/>
            <person name="Hsieh H.M."/>
            <person name="Youens-Clark K."/>
            <person name="Lutzoni F."/>
            <person name="Miadlikowska J."/>
            <person name="Eastwood D.C."/>
            <person name="Hamelin R.C."/>
            <person name="Grigoriev I.V."/>
            <person name="U'Ren J.M."/>
        </authorList>
    </citation>
    <scope>NUCLEOTIDE SEQUENCE [LARGE SCALE GENOMIC DNA]</scope>
    <source>
        <strain evidence="1 2">ER1909</strain>
    </source>
</reference>
<dbReference type="EMBL" id="MU394467">
    <property type="protein sequence ID" value="KAI6080221.1"/>
    <property type="molecule type" value="Genomic_DNA"/>
</dbReference>
<sequence>MLKNKAKISYMFSSLHHDVSKAVSGDISKPWFNKQSNRTYNNEYPSHVMAKFKCDNSGCSNRWSSKKVAILIRGFSGNGYNAVVFNQRCQSCNKLGTLTLDETSYVERVAHRLKKWAGVRVEKQHYVARKGPPHKEELCEGCKSGHCQVRKQAFY</sequence>
<accession>A0ACC0CIG9</accession>
<organism evidence="1 2">
    <name type="scientific">Hypoxylon rubiginosum</name>
    <dbReference type="NCBI Taxonomy" id="110542"/>
    <lineage>
        <taxon>Eukaryota</taxon>
        <taxon>Fungi</taxon>
        <taxon>Dikarya</taxon>
        <taxon>Ascomycota</taxon>
        <taxon>Pezizomycotina</taxon>
        <taxon>Sordariomycetes</taxon>
        <taxon>Xylariomycetidae</taxon>
        <taxon>Xylariales</taxon>
        <taxon>Hypoxylaceae</taxon>
        <taxon>Hypoxylon</taxon>
    </lineage>
</organism>
<gene>
    <name evidence="1" type="ORF">F4821DRAFT_273986</name>
</gene>
<protein>
    <submittedName>
        <fullName evidence="1">Zinc-binding domain-containing protein</fullName>
    </submittedName>
</protein>
<evidence type="ECO:0000313" key="1">
    <source>
        <dbReference type="EMBL" id="KAI6080221.1"/>
    </source>
</evidence>
<keyword evidence="2" id="KW-1185">Reference proteome</keyword>
<comment type="caution">
    <text evidence="1">The sequence shown here is derived from an EMBL/GenBank/DDBJ whole genome shotgun (WGS) entry which is preliminary data.</text>
</comment>
<name>A0ACC0CIG9_9PEZI</name>